<keyword evidence="9" id="KW-1185">Reference proteome</keyword>
<dbReference type="InterPro" id="IPR051784">
    <property type="entry name" value="Nod_factor_ABC_transporter"/>
</dbReference>
<feature type="domain" description="ABC transmembrane type-2" evidence="7">
    <location>
        <begin position="22"/>
        <end position="251"/>
    </location>
</feature>
<feature type="transmembrane region" description="Helical" evidence="6">
    <location>
        <begin position="109"/>
        <end position="130"/>
    </location>
</feature>
<dbReference type="PANTHER" id="PTHR43229:SF2">
    <property type="entry name" value="NODULATION PROTEIN J"/>
    <property type="match status" value="1"/>
</dbReference>
<feature type="transmembrane region" description="Helical" evidence="6">
    <location>
        <begin position="19"/>
        <end position="44"/>
    </location>
</feature>
<keyword evidence="6" id="KW-1003">Cell membrane</keyword>
<dbReference type="PANTHER" id="PTHR43229">
    <property type="entry name" value="NODULATION PROTEIN J"/>
    <property type="match status" value="1"/>
</dbReference>
<gene>
    <name evidence="8" type="ORF">GC106_66860</name>
</gene>
<comment type="similarity">
    <text evidence="6">Belongs to the ABC-2 integral membrane protein family.</text>
</comment>
<feature type="transmembrane region" description="Helical" evidence="6">
    <location>
        <begin position="171"/>
        <end position="190"/>
    </location>
</feature>
<dbReference type="EMBL" id="JAAATY010000027">
    <property type="protein sequence ID" value="NRN69429.1"/>
    <property type="molecule type" value="Genomic_DNA"/>
</dbReference>
<feature type="transmembrane region" description="Helical" evidence="6">
    <location>
        <begin position="56"/>
        <end position="79"/>
    </location>
</feature>
<evidence type="ECO:0000256" key="5">
    <source>
        <dbReference type="ARBA" id="ARBA00023251"/>
    </source>
</evidence>
<keyword evidence="3 6" id="KW-1133">Transmembrane helix</keyword>
<name>A0ABX2FDH9_9PSEU</name>
<evidence type="ECO:0000256" key="6">
    <source>
        <dbReference type="RuleBase" id="RU361157"/>
    </source>
</evidence>
<dbReference type="PRINTS" id="PR00164">
    <property type="entry name" value="ABC2TRNSPORT"/>
</dbReference>
<keyword evidence="2 6" id="KW-0812">Transmembrane</keyword>
<keyword evidence="4 6" id="KW-0472">Membrane</keyword>
<dbReference type="InterPro" id="IPR000412">
    <property type="entry name" value="ABC_2_transport"/>
</dbReference>
<evidence type="ECO:0000259" key="7">
    <source>
        <dbReference type="PROSITE" id="PS51012"/>
    </source>
</evidence>
<feature type="transmembrane region" description="Helical" evidence="6">
    <location>
        <begin position="136"/>
        <end position="159"/>
    </location>
</feature>
<dbReference type="RefSeq" id="WP_173139605.1">
    <property type="nucleotide sequence ID" value="NZ_CBCSGW010000023.1"/>
</dbReference>
<organism evidence="8 9">
    <name type="scientific">Kibdelosporangium persicum</name>
    <dbReference type="NCBI Taxonomy" id="2698649"/>
    <lineage>
        <taxon>Bacteria</taxon>
        <taxon>Bacillati</taxon>
        <taxon>Actinomycetota</taxon>
        <taxon>Actinomycetes</taxon>
        <taxon>Pseudonocardiales</taxon>
        <taxon>Pseudonocardiaceae</taxon>
        <taxon>Kibdelosporangium</taxon>
    </lineage>
</organism>
<keyword evidence="6" id="KW-0813">Transport</keyword>
<evidence type="ECO:0000256" key="4">
    <source>
        <dbReference type="ARBA" id="ARBA00023136"/>
    </source>
</evidence>
<sequence length="254" mass="26932">MAHPSVAVLEYHLAGYRRVWLSTVASSLAMPILFFIGMGLAVGSFVDRGGALPVPYLQYIAPGLIAFAGLQIAVGEGGFPVLTNFKWQKVYDSMAAAPLRVGDMILGRLGYIAIRVMVAAIAFLVVMLAFGTVGSVLAVVTPVVVALVGVASAAPMFALAASVNSANAMAVISRIGVLPMMLFSGVFFPVEQLPAFVRPVAYVLPLWNGVELCRATTLAMTTTWPAFVHVAVLVAWAAGGFWLAWSRFRKRLGS</sequence>
<dbReference type="InterPro" id="IPR013525">
    <property type="entry name" value="ABC2_TM"/>
</dbReference>
<dbReference type="PROSITE" id="PS51012">
    <property type="entry name" value="ABC_TM2"/>
    <property type="match status" value="1"/>
</dbReference>
<evidence type="ECO:0000256" key="3">
    <source>
        <dbReference type="ARBA" id="ARBA00022989"/>
    </source>
</evidence>
<dbReference type="Proteomes" id="UP000763557">
    <property type="component" value="Unassembled WGS sequence"/>
</dbReference>
<dbReference type="PIRSF" id="PIRSF006648">
    <property type="entry name" value="DrrB"/>
    <property type="match status" value="1"/>
</dbReference>
<keyword evidence="5" id="KW-0046">Antibiotic resistance</keyword>
<proteinExistence type="inferred from homology"/>
<accession>A0ABX2FDH9</accession>
<evidence type="ECO:0000256" key="2">
    <source>
        <dbReference type="ARBA" id="ARBA00022692"/>
    </source>
</evidence>
<feature type="transmembrane region" description="Helical" evidence="6">
    <location>
        <begin position="226"/>
        <end position="245"/>
    </location>
</feature>
<evidence type="ECO:0000313" key="9">
    <source>
        <dbReference type="Proteomes" id="UP000763557"/>
    </source>
</evidence>
<comment type="caution">
    <text evidence="8">The sequence shown here is derived from an EMBL/GenBank/DDBJ whole genome shotgun (WGS) entry which is preliminary data.</text>
</comment>
<comment type="subcellular location">
    <subcellularLocation>
        <location evidence="6">Cell membrane</location>
        <topology evidence="6">Multi-pass membrane protein</topology>
    </subcellularLocation>
    <subcellularLocation>
        <location evidence="1">Membrane</location>
        <topology evidence="1">Multi-pass membrane protein</topology>
    </subcellularLocation>
</comment>
<dbReference type="InterPro" id="IPR047817">
    <property type="entry name" value="ABC2_TM_bact-type"/>
</dbReference>
<dbReference type="Pfam" id="PF01061">
    <property type="entry name" value="ABC2_membrane"/>
    <property type="match status" value="1"/>
</dbReference>
<reference evidence="8 9" key="1">
    <citation type="submission" date="2020-01" db="EMBL/GenBank/DDBJ databases">
        <title>Kibdelosporangium persica a novel Actinomycetes from a hot desert in Iran.</title>
        <authorList>
            <person name="Safaei N."/>
            <person name="Zaburannyi N."/>
            <person name="Mueller R."/>
            <person name="Wink J."/>
        </authorList>
    </citation>
    <scope>NUCLEOTIDE SEQUENCE [LARGE SCALE GENOMIC DNA]</scope>
    <source>
        <strain evidence="8 9">4NS15</strain>
    </source>
</reference>
<protein>
    <recommendedName>
        <fullName evidence="6">Transport permease protein</fullName>
    </recommendedName>
</protein>
<evidence type="ECO:0000256" key="1">
    <source>
        <dbReference type="ARBA" id="ARBA00004141"/>
    </source>
</evidence>
<evidence type="ECO:0000313" key="8">
    <source>
        <dbReference type="EMBL" id="NRN69429.1"/>
    </source>
</evidence>